<keyword evidence="4 9" id="KW-0963">Cytoplasm</keyword>
<proteinExistence type="inferred from homology"/>
<dbReference type="Pfam" id="PF02463">
    <property type="entry name" value="SMC_N"/>
    <property type="match status" value="1"/>
</dbReference>
<reference evidence="11 12" key="1">
    <citation type="submission" date="2018-12" db="EMBL/GenBank/DDBJ databases">
        <title>Genome Sequence of Candidatus Viridilinea halotolerans isolated from saline sulfide-rich spring.</title>
        <authorList>
            <person name="Grouzdev D.S."/>
            <person name="Burganskaya E.I."/>
            <person name="Krutkina M.S."/>
            <person name="Sukhacheva M.V."/>
            <person name="Gorlenko V.M."/>
        </authorList>
    </citation>
    <scope>NUCLEOTIDE SEQUENCE [LARGE SCALE GENOMIC DNA]</scope>
    <source>
        <strain evidence="11">Chok-6</strain>
    </source>
</reference>
<dbReference type="InterPro" id="IPR018078">
    <property type="entry name" value="DNA-binding_RecF_CS"/>
</dbReference>
<evidence type="ECO:0000256" key="7">
    <source>
        <dbReference type="ARBA" id="ARBA00022840"/>
    </source>
</evidence>
<evidence type="ECO:0000256" key="3">
    <source>
        <dbReference type="ARBA" id="ARBA00020170"/>
    </source>
</evidence>
<feature type="domain" description="RecF/RecN/SMC N-terminal" evidence="10">
    <location>
        <begin position="3"/>
        <end position="365"/>
    </location>
</feature>
<evidence type="ECO:0000256" key="9">
    <source>
        <dbReference type="HAMAP-Rule" id="MF_00365"/>
    </source>
</evidence>
<keyword evidence="6 9" id="KW-0547">Nucleotide-binding</keyword>
<dbReference type="InterPro" id="IPR003395">
    <property type="entry name" value="RecF/RecN/SMC_N"/>
</dbReference>
<comment type="subcellular location">
    <subcellularLocation>
        <location evidence="1 9">Cytoplasm</location>
    </subcellularLocation>
</comment>
<evidence type="ECO:0000313" key="12">
    <source>
        <dbReference type="Proteomes" id="UP000280307"/>
    </source>
</evidence>
<comment type="similarity">
    <text evidence="2 9">Belongs to the RecF family.</text>
</comment>
<evidence type="ECO:0000256" key="1">
    <source>
        <dbReference type="ARBA" id="ARBA00004496"/>
    </source>
</evidence>
<evidence type="ECO:0000256" key="8">
    <source>
        <dbReference type="ARBA" id="ARBA00023125"/>
    </source>
</evidence>
<protein>
    <recommendedName>
        <fullName evidence="3 9">DNA replication and repair protein RecF</fullName>
    </recommendedName>
</protein>
<dbReference type="GO" id="GO:0009432">
    <property type="term" value="P:SOS response"/>
    <property type="evidence" value="ECO:0007669"/>
    <property type="project" value="UniProtKB-UniRule"/>
</dbReference>
<dbReference type="Gene3D" id="3.40.50.300">
    <property type="entry name" value="P-loop containing nucleotide triphosphate hydrolases"/>
    <property type="match status" value="1"/>
</dbReference>
<dbReference type="PROSITE" id="PS00617">
    <property type="entry name" value="RECF_1"/>
    <property type="match status" value="1"/>
</dbReference>
<dbReference type="GO" id="GO:0005524">
    <property type="term" value="F:ATP binding"/>
    <property type="evidence" value="ECO:0007669"/>
    <property type="project" value="UniProtKB-UniRule"/>
</dbReference>
<comment type="caution">
    <text evidence="11">The sequence shown here is derived from an EMBL/GenBank/DDBJ whole genome shotgun (WGS) entry which is preliminary data.</text>
</comment>
<keyword evidence="9" id="KW-0742">SOS response</keyword>
<dbReference type="Proteomes" id="UP000280307">
    <property type="component" value="Unassembled WGS sequence"/>
</dbReference>
<dbReference type="Gene3D" id="1.20.1050.90">
    <property type="entry name" value="RecF/RecN/SMC, N-terminal domain"/>
    <property type="match status" value="1"/>
</dbReference>
<dbReference type="PANTHER" id="PTHR32182">
    <property type="entry name" value="DNA REPLICATION AND REPAIR PROTEIN RECF"/>
    <property type="match status" value="1"/>
</dbReference>
<dbReference type="EMBL" id="RSAS01000611">
    <property type="protein sequence ID" value="RRR69607.1"/>
    <property type="molecule type" value="Genomic_DNA"/>
</dbReference>
<evidence type="ECO:0000256" key="5">
    <source>
        <dbReference type="ARBA" id="ARBA00022705"/>
    </source>
</evidence>
<dbReference type="GO" id="GO:0003697">
    <property type="term" value="F:single-stranded DNA binding"/>
    <property type="evidence" value="ECO:0007669"/>
    <property type="project" value="UniProtKB-UniRule"/>
</dbReference>
<dbReference type="GO" id="GO:0006260">
    <property type="term" value="P:DNA replication"/>
    <property type="evidence" value="ECO:0007669"/>
    <property type="project" value="UniProtKB-UniRule"/>
</dbReference>
<dbReference type="InterPro" id="IPR001238">
    <property type="entry name" value="DNA-binding_RecF"/>
</dbReference>
<dbReference type="InterPro" id="IPR027417">
    <property type="entry name" value="P-loop_NTPase"/>
</dbReference>
<dbReference type="InterPro" id="IPR042174">
    <property type="entry name" value="RecF_2"/>
</dbReference>
<feature type="binding site" evidence="9">
    <location>
        <begin position="30"/>
        <end position="37"/>
    </location>
    <ligand>
        <name>ATP</name>
        <dbReference type="ChEBI" id="CHEBI:30616"/>
    </ligand>
</feature>
<dbReference type="HAMAP" id="MF_00365">
    <property type="entry name" value="RecF"/>
    <property type="match status" value="1"/>
</dbReference>
<keyword evidence="9" id="KW-0234">DNA repair</keyword>
<dbReference type="AlphaFoldDB" id="A0A426TW09"/>
<evidence type="ECO:0000256" key="6">
    <source>
        <dbReference type="ARBA" id="ARBA00022741"/>
    </source>
</evidence>
<dbReference type="NCBIfam" id="TIGR00611">
    <property type="entry name" value="recf"/>
    <property type="match status" value="1"/>
</dbReference>
<gene>
    <name evidence="9 11" type="primary">recF</name>
    <name evidence="11" type="ORF">EI684_15190</name>
</gene>
<comment type="function">
    <text evidence="9">The RecF protein is involved in DNA metabolism; it is required for DNA replication and normal SOS inducibility. RecF binds preferentially to single-stranded, linear DNA. It also seems to bind ATP.</text>
</comment>
<organism evidence="11 12">
    <name type="scientific">Candidatus Viridilinea halotolerans</name>
    <dbReference type="NCBI Taxonomy" id="2491704"/>
    <lineage>
        <taxon>Bacteria</taxon>
        <taxon>Bacillati</taxon>
        <taxon>Chloroflexota</taxon>
        <taxon>Chloroflexia</taxon>
        <taxon>Chloroflexales</taxon>
        <taxon>Chloroflexineae</taxon>
        <taxon>Oscillochloridaceae</taxon>
        <taxon>Candidatus Viridilinea</taxon>
    </lineage>
</organism>
<dbReference type="GO" id="GO:0005737">
    <property type="term" value="C:cytoplasm"/>
    <property type="evidence" value="ECO:0007669"/>
    <property type="project" value="UniProtKB-SubCell"/>
</dbReference>
<dbReference type="GO" id="GO:0006302">
    <property type="term" value="P:double-strand break repair"/>
    <property type="evidence" value="ECO:0007669"/>
    <property type="project" value="TreeGrafter"/>
</dbReference>
<dbReference type="GO" id="GO:0000731">
    <property type="term" value="P:DNA synthesis involved in DNA repair"/>
    <property type="evidence" value="ECO:0007669"/>
    <property type="project" value="TreeGrafter"/>
</dbReference>
<evidence type="ECO:0000256" key="4">
    <source>
        <dbReference type="ARBA" id="ARBA00022490"/>
    </source>
</evidence>
<dbReference type="PANTHER" id="PTHR32182:SF0">
    <property type="entry name" value="DNA REPLICATION AND REPAIR PROTEIN RECF"/>
    <property type="match status" value="1"/>
</dbReference>
<evidence type="ECO:0000256" key="2">
    <source>
        <dbReference type="ARBA" id="ARBA00008016"/>
    </source>
</evidence>
<evidence type="ECO:0000313" key="11">
    <source>
        <dbReference type="EMBL" id="RRR69607.1"/>
    </source>
</evidence>
<keyword evidence="5 9" id="KW-0235">DNA replication</keyword>
<accession>A0A426TW09</accession>
<keyword evidence="9" id="KW-0227">DNA damage</keyword>
<keyword evidence="7 9" id="KW-0067">ATP-binding</keyword>
<dbReference type="SUPFAM" id="SSF52540">
    <property type="entry name" value="P-loop containing nucleoside triphosphate hydrolases"/>
    <property type="match status" value="1"/>
</dbReference>
<keyword evidence="8 9" id="KW-0238">DNA-binding</keyword>
<evidence type="ECO:0000259" key="10">
    <source>
        <dbReference type="Pfam" id="PF02463"/>
    </source>
</evidence>
<name>A0A426TW09_9CHLR</name>
<sequence>MDVSHLALRDFRNYQRLELDLAPAITLFYGPNAAGKTSILEALFFLATARSPRISADRELVRWDAEGEAGVPPFARLAADVRRQAGALRLEVLVQRRTDEDGQLTAASSKLVRIDRRAARAIDLIGQLRVVLFTPTDLVLVDGPPNERRRYLDITLSQLDRHYVRTLAHYQKIAQQRNSLLRAWRERRRPPRAVDEELAYWDQELTAAGGYLLAERLRAVRELNTLVGPLYQAISGGNAPLVVTYQASLELDTTQNASGLTSQLAAGLHAARRDELARGQTLLGPHRDDLVFSVNGINLGRYGSRGQQRSVALTLKLGEAELMRQRAGDAPVLLLDDMLSELDAQRRAHLLATIQRPDQQTLLTATDLSDFGAAFLANITRLRVEEGRVYPG</sequence>